<evidence type="ECO:0000313" key="18">
    <source>
        <dbReference type="Proteomes" id="UP000068832"/>
    </source>
</evidence>
<evidence type="ECO:0000313" key="16">
    <source>
        <dbReference type="Proteomes" id="UP000062398"/>
    </source>
</evidence>
<evidence type="ECO:0000313" key="15">
    <source>
        <dbReference type="Proteomes" id="UP000061362"/>
    </source>
</evidence>
<keyword evidence="3 5" id="KW-1133">Transmembrane helix</keyword>
<evidence type="ECO:0000256" key="5">
    <source>
        <dbReference type="SAM" id="Phobius"/>
    </source>
</evidence>
<evidence type="ECO:0000313" key="17">
    <source>
        <dbReference type="Proteomes" id="UP000062475"/>
    </source>
</evidence>
<feature type="transmembrane region" description="Helical" evidence="5">
    <location>
        <begin position="394"/>
        <end position="413"/>
    </location>
</feature>
<accession>A0A088E6K3</accession>
<dbReference type="Proteomes" id="UP000062475">
    <property type="component" value="Chromosome"/>
</dbReference>
<dbReference type="GO" id="GO:0016020">
    <property type="term" value="C:membrane"/>
    <property type="evidence" value="ECO:0007669"/>
    <property type="project" value="UniProtKB-SubCell"/>
</dbReference>
<dbReference type="PANTHER" id="PTHR42770">
    <property type="entry name" value="AMINO ACID TRANSPORTER-RELATED"/>
    <property type="match status" value="1"/>
</dbReference>
<protein>
    <submittedName>
        <fullName evidence="8">Amino acid permease</fullName>
    </submittedName>
    <submittedName>
        <fullName evidence="7">Amino acid/polyamine/organocation transporter, APC superfamily</fullName>
    </submittedName>
</protein>
<evidence type="ECO:0000313" key="10">
    <source>
        <dbReference type="EMBL" id="AKV78939.1"/>
    </source>
</evidence>
<feature type="transmembrane region" description="Helical" evidence="5">
    <location>
        <begin position="307"/>
        <end position="325"/>
    </location>
</feature>
<dbReference type="EMBL" id="CP012175">
    <property type="protein sequence ID" value="AKV81184.1"/>
    <property type="molecule type" value="Genomic_DNA"/>
</dbReference>
<evidence type="ECO:0000256" key="3">
    <source>
        <dbReference type="ARBA" id="ARBA00022989"/>
    </source>
</evidence>
<evidence type="ECO:0000256" key="1">
    <source>
        <dbReference type="ARBA" id="ARBA00004141"/>
    </source>
</evidence>
<dbReference type="PANTHER" id="PTHR42770:SF11">
    <property type="entry name" value="INNER MEMBRANE TRANSPORT PROTEIN YBAT"/>
    <property type="match status" value="1"/>
</dbReference>
<dbReference type="Proteomes" id="UP000056255">
    <property type="component" value="Chromosome"/>
</dbReference>
<dbReference type="OrthoDB" id="43026at2157"/>
<reference evidence="15 16" key="2">
    <citation type="journal article" date="2015" name="Genome Announc.">
        <title>Complete Genome Sequences of Evolved Arsenate-Resistant Metallosphaera sedula Strains.</title>
        <authorList>
            <person name="Ai C."/>
            <person name="McCarthy S."/>
            <person name="Schackwitz W."/>
            <person name="Martin J."/>
            <person name="Lipzen A."/>
            <person name="Blum P."/>
        </authorList>
    </citation>
    <scope>NUCLEOTIDE SEQUENCE [LARGE SCALE GENOMIC DNA]</scope>
    <source>
        <strain evidence="10 16">ARS120-1</strain>
        <strain evidence="11 15">ARS120-2</strain>
        <strain evidence="8 18">ARS50-1</strain>
        <strain evidence="9 17">ARS50-2</strain>
    </source>
</reference>
<feature type="transmembrane region" description="Helical" evidence="5">
    <location>
        <begin position="253"/>
        <end position="279"/>
    </location>
</feature>
<gene>
    <name evidence="7" type="ORF">HA72_1447</name>
    <name evidence="8" type="ORF">MsedA_1467</name>
    <name evidence="9" type="ORF">MsedB_1469</name>
    <name evidence="10" type="ORF">MsedC_1467</name>
    <name evidence="11" type="ORF">MsedD_1468</name>
    <name evidence="12" type="ORF">MsedE_1473</name>
</gene>
<dbReference type="Proteomes" id="UP000061362">
    <property type="component" value="Chromosome"/>
</dbReference>
<dbReference type="Proteomes" id="UP000029084">
    <property type="component" value="Chromosome"/>
</dbReference>
<name>A0A088E6K3_9CREN</name>
<evidence type="ECO:0000256" key="2">
    <source>
        <dbReference type="ARBA" id="ARBA00022692"/>
    </source>
</evidence>
<evidence type="ECO:0000313" key="11">
    <source>
        <dbReference type="EMBL" id="AKV81184.1"/>
    </source>
</evidence>
<keyword evidence="4 5" id="KW-0472">Membrane</keyword>
<feature type="transmembrane region" description="Helical" evidence="5">
    <location>
        <begin position="331"/>
        <end position="355"/>
    </location>
</feature>
<proteinExistence type="predicted"/>
<dbReference type="EMBL" id="CP012172">
    <property type="protein sequence ID" value="AKV74449.1"/>
    <property type="molecule type" value="Genomic_DNA"/>
</dbReference>
<reference evidence="7 13" key="1">
    <citation type="journal article" date="2014" name="J. Bacteriol.">
        <title>Role of an Archaeal PitA Transporter in the Copper and Arsenic Resistance of Metallosphaera sedula, an Extreme Thermoacidophile.</title>
        <authorList>
            <person name="McCarthy S."/>
            <person name="Ai C."/>
            <person name="Wheaton G."/>
            <person name="Tevatia R."/>
            <person name="Eckrich V."/>
            <person name="Kelly R."/>
            <person name="Blum P."/>
        </authorList>
    </citation>
    <scope>NUCLEOTIDE SEQUENCE [LARGE SCALE GENOMIC DNA]</scope>
    <source>
        <strain evidence="7 13">CuR1</strain>
    </source>
</reference>
<feature type="transmembrane region" description="Helical" evidence="5">
    <location>
        <begin position="120"/>
        <end position="138"/>
    </location>
</feature>
<dbReference type="InterPro" id="IPR004841">
    <property type="entry name" value="AA-permease/SLC12A_dom"/>
</dbReference>
<evidence type="ECO:0000313" key="12">
    <source>
        <dbReference type="EMBL" id="AKV83423.1"/>
    </source>
</evidence>
<dbReference type="OMA" id="FIHISAN"/>
<dbReference type="Proteomes" id="UP000068832">
    <property type="component" value="Chromosome"/>
</dbReference>
<dbReference type="EMBL" id="CP008822">
    <property type="protein sequence ID" value="AIM27588.1"/>
    <property type="molecule type" value="Genomic_DNA"/>
</dbReference>
<reference evidence="12 14" key="3">
    <citation type="submission" date="2015-07" db="EMBL/GenBank/DDBJ databases">
        <title>Physiological, transcriptional responses and genome re-sequencing of acid resistant extremely thermoacidophilic Metallosphaera sedula SARC-M1.</title>
        <authorList>
            <person name="Ai C."/>
            <person name="McCarthy S."/>
            <person name="Eckrich V."/>
            <person name="Rudrappa D."/>
            <person name="Qiu G."/>
            <person name="Blum P."/>
        </authorList>
    </citation>
    <scope>NUCLEOTIDE SEQUENCE [LARGE SCALE GENOMIC DNA]</scope>
    <source>
        <strain evidence="12 14">SARC-M1</strain>
    </source>
</reference>
<feature type="transmembrane region" description="Helical" evidence="5">
    <location>
        <begin position="12"/>
        <end position="37"/>
    </location>
</feature>
<dbReference type="EMBL" id="CP012173">
    <property type="protein sequence ID" value="AKV76688.1"/>
    <property type="molecule type" value="Genomic_DNA"/>
</dbReference>
<feature type="transmembrane region" description="Helical" evidence="5">
    <location>
        <begin position="145"/>
        <end position="166"/>
    </location>
</feature>
<evidence type="ECO:0000313" key="9">
    <source>
        <dbReference type="EMBL" id="AKV76688.1"/>
    </source>
</evidence>
<feature type="transmembrane region" description="Helical" evidence="5">
    <location>
        <begin position="43"/>
        <end position="62"/>
    </location>
</feature>
<evidence type="ECO:0000313" key="14">
    <source>
        <dbReference type="Proteomes" id="UP000056255"/>
    </source>
</evidence>
<dbReference type="PATRIC" id="fig|43687.5.peg.1574"/>
<dbReference type="InterPro" id="IPR050367">
    <property type="entry name" value="APC_superfamily"/>
</dbReference>
<dbReference type="Pfam" id="PF00324">
    <property type="entry name" value="AA_permease"/>
    <property type="match status" value="1"/>
</dbReference>
<organism evidence="7 13">
    <name type="scientific">Metallosphaera sedula</name>
    <dbReference type="NCBI Taxonomy" id="43687"/>
    <lineage>
        <taxon>Archaea</taxon>
        <taxon>Thermoproteota</taxon>
        <taxon>Thermoprotei</taxon>
        <taxon>Sulfolobales</taxon>
        <taxon>Sulfolobaceae</taxon>
        <taxon>Metallosphaera</taxon>
    </lineage>
</organism>
<dbReference type="Gene3D" id="1.20.1740.10">
    <property type="entry name" value="Amino acid/polyamine transporter I"/>
    <property type="match status" value="1"/>
</dbReference>
<evidence type="ECO:0000313" key="8">
    <source>
        <dbReference type="EMBL" id="AKV74449.1"/>
    </source>
</evidence>
<dbReference type="PIRSF" id="PIRSF006060">
    <property type="entry name" value="AA_transporter"/>
    <property type="match status" value="1"/>
</dbReference>
<dbReference type="Proteomes" id="UP000062398">
    <property type="component" value="Chromosome"/>
</dbReference>
<dbReference type="GeneID" id="91755949"/>
<dbReference type="AlphaFoldDB" id="A0A088E6K3"/>
<dbReference type="EMBL" id="CP012176">
    <property type="protein sequence ID" value="AKV83423.1"/>
    <property type="molecule type" value="Genomic_DNA"/>
</dbReference>
<feature type="domain" description="Amino acid permease/ SLC12A" evidence="6">
    <location>
        <begin position="14"/>
        <end position="388"/>
    </location>
</feature>
<keyword evidence="2 5" id="KW-0812">Transmembrane</keyword>
<comment type="subcellular location">
    <subcellularLocation>
        <location evidence="1">Membrane</location>
        <topology evidence="1">Multi-pass membrane protein</topology>
    </subcellularLocation>
</comment>
<evidence type="ECO:0000256" key="4">
    <source>
        <dbReference type="ARBA" id="ARBA00023136"/>
    </source>
</evidence>
<sequence>MGSKPKISPTEVFFLSFGGQSPFISLMAFGTVMISYVGIHSGFAMIVTTLVVMANASVVYSLSKRFNKGGGYYTYALHTLTNNLGITTGWMYILYSLSYGGTLMMGGVYVLNLLTGISPLYLTLIVSILASTIVIAGVKLSAKYAVAVGILEIIAILGLSIFFMYRSGFAFYNPIPTSLPMNLPEAILFGIGIPSGYSSIVSYPEEIENASKTVSRISLLVPVIGGGLASFFFYALAALGFTGNLVELLTSEFGLVGGILISAIALSDAVLGGIAYLLAGSRTLYNMSKNGHLISYLAREYKGQPKVAEVLISVLVILSLSFLSMNFSPLVALGLIGGVSGMSNLYIHMAAGVSLARMGRKKPLKHLHEIAFSVVSLAFSAWVLLISLVQLEKYVVYFFLGWIILGFLLAESLEMVKEEE</sequence>
<dbReference type="GO" id="GO:0055085">
    <property type="term" value="P:transmembrane transport"/>
    <property type="evidence" value="ECO:0007669"/>
    <property type="project" value="InterPro"/>
</dbReference>
<feature type="transmembrane region" description="Helical" evidence="5">
    <location>
        <begin position="367"/>
        <end position="388"/>
    </location>
</feature>
<feature type="transmembrane region" description="Helical" evidence="5">
    <location>
        <begin position="217"/>
        <end position="241"/>
    </location>
</feature>
<evidence type="ECO:0000259" key="6">
    <source>
        <dbReference type="Pfam" id="PF00324"/>
    </source>
</evidence>
<dbReference type="EMBL" id="CP012174">
    <property type="protein sequence ID" value="AKV78939.1"/>
    <property type="molecule type" value="Genomic_DNA"/>
</dbReference>
<evidence type="ECO:0000313" key="13">
    <source>
        <dbReference type="Proteomes" id="UP000029084"/>
    </source>
</evidence>
<feature type="transmembrane region" description="Helical" evidence="5">
    <location>
        <begin position="186"/>
        <end position="205"/>
    </location>
</feature>
<evidence type="ECO:0000313" key="7">
    <source>
        <dbReference type="EMBL" id="AIM27588.1"/>
    </source>
</evidence>
<dbReference type="RefSeq" id="WP_012021391.1">
    <property type="nucleotide sequence ID" value="NZ_CP008822.1"/>
</dbReference>